<keyword evidence="8" id="KW-1185">Reference proteome</keyword>
<dbReference type="EMBL" id="JARMQG010000084">
    <property type="protein sequence ID" value="MED3562264.1"/>
    <property type="molecule type" value="Genomic_DNA"/>
</dbReference>
<evidence type="ECO:0000313" key="8">
    <source>
        <dbReference type="Proteomes" id="UP001330749"/>
    </source>
</evidence>
<dbReference type="Pfam" id="PF00574">
    <property type="entry name" value="CLP_protease"/>
    <property type="match status" value="1"/>
</dbReference>
<name>A0ABU6N8B3_9BACI</name>
<dbReference type="PRINTS" id="PR00127">
    <property type="entry name" value="CLPPROTEASEP"/>
</dbReference>
<comment type="similarity">
    <text evidence="1 6">Belongs to the peptidase S14 family.</text>
</comment>
<organism evidence="7 8">
    <name type="scientific">Bacillus xiapuensis</name>
    <dbReference type="NCBI Taxonomy" id="2014075"/>
    <lineage>
        <taxon>Bacteria</taxon>
        <taxon>Bacillati</taxon>
        <taxon>Bacillota</taxon>
        <taxon>Bacilli</taxon>
        <taxon>Bacillales</taxon>
        <taxon>Bacillaceae</taxon>
        <taxon>Bacillus</taxon>
    </lineage>
</organism>
<dbReference type="GO" id="GO:0008233">
    <property type="term" value="F:peptidase activity"/>
    <property type="evidence" value="ECO:0007669"/>
    <property type="project" value="UniProtKB-KW"/>
</dbReference>
<keyword evidence="4" id="KW-0378">Hydrolase</keyword>
<evidence type="ECO:0000256" key="3">
    <source>
        <dbReference type="ARBA" id="ARBA00022670"/>
    </source>
</evidence>
<dbReference type="RefSeq" id="WP_327967165.1">
    <property type="nucleotide sequence ID" value="NZ_JARMQG010000084.1"/>
</dbReference>
<protein>
    <recommendedName>
        <fullName evidence="6">ATP-dependent Clp protease proteolytic subunit</fullName>
    </recommendedName>
</protein>
<reference evidence="7 8" key="1">
    <citation type="submission" date="2023-03" db="EMBL/GenBank/DDBJ databases">
        <title>Bacillus Genome Sequencing.</title>
        <authorList>
            <person name="Dunlap C."/>
        </authorList>
    </citation>
    <scope>NUCLEOTIDE SEQUENCE [LARGE SCALE GENOMIC DNA]</scope>
    <source>
        <strain evidence="7 8">B-14544</strain>
    </source>
</reference>
<evidence type="ECO:0000256" key="6">
    <source>
        <dbReference type="RuleBase" id="RU003567"/>
    </source>
</evidence>
<keyword evidence="5" id="KW-0720">Serine protease</keyword>
<evidence type="ECO:0000256" key="5">
    <source>
        <dbReference type="ARBA" id="ARBA00022825"/>
    </source>
</evidence>
<dbReference type="Gene3D" id="3.90.226.10">
    <property type="entry name" value="2-enoyl-CoA Hydratase, Chain A, domain 1"/>
    <property type="match status" value="1"/>
</dbReference>
<dbReference type="InterPro" id="IPR029045">
    <property type="entry name" value="ClpP/crotonase-like_dom_sf"/>
</dbReference>
<sequence>MAEASYVYHDRFLDEMKMNAALRDRRIFISEEVDRESMFKACYLLDRLVELDKQDDKKKDIEIILDSYGGYIYHGLALISKIISLREMGYKIITTVNSVAMSMGFMILLCGSERRGLKHSRIMCHQPSSASWGTLQDMEESVEETQALWDRMKELIIKYTNITNNQLEDIKSRKYDWFMWSEEALKLGVIDYII</sequence>
<dbReference type="SUPFAM" id="SSF52096">
    <property type="entry name" value="ClpP/crotonase"/>
    <property type="match status" value="1"/>
</dbReference>
<keyword evidence="2" id="KW-0963">Cytoplasm</keyword>
<dbReference type="InterPro" id="IPR023562">
    <property type="entry name" value="ClpP/TepA"/>
</dbReference>
<evidence type="ECO:0000256" key="2">
    <source>
        <dbReference type="ARBA" id="ARBA00022490"/>
    </source>
</evidence>
<dbReference type="InterPro" id="IPR001907">
    <property type="entry name" value="ClpP"/>
</dbReference>
<evidence type="ECO:0000256" key="4">
    <source>
        <dbReference type="ARBA" id="ARBA00022801"/>
    </source>
</evidence>
<dbReference type="Proteomes" id="UP001330749">
    <property type="component" value="Unassembled WGS sequence"/>
</dbReference>
<comment type="caution">
    <text evidence="7">The sequence shown here is derived from an EMBL/GenBank/DDBJ whole genome shotgun (WGS) entry which is preliminary data.</text>
</comment>
<dbReference type="PANTHER" id="PTHR10381:SF70">
    <property type="entry name" value="ATP-DEPENDENT CLP PROTEASE PROTEOLYTIC SUBUNIT"/>
    <property type="match status" value="1"/>
</dbReference>
<dbReference type="PANTHER" id="PTHR10381">
    <property type="entry name" value="ATP-DEPENDENT CLP PROTEASE PROTEOLYTIC SUBUNIT"/>
    <property type="match status" value="1"/>
</dbReference>
<keyword evidence="3 7" id="KW-0645">Protease</keyword>
<accession>A0ABU6N8B3</accession>
<proteinExistence type="inferred from homology"/>
<dbReference type="GO" id="GO:0006508">
    <property type="term" value="P:proteolysis"/>
    <property type="evidence" value="ECO:0007669"/>
    <property type="project" value="UniProtKB-KW"/>
</dbReference>
<gene>
    <name evidence="7" type="ORF">P4447_07335</name>
</gene>
<evidence type="ECO:0000313" key="7">
    <source>
        <dbReference type="EMBL" id="MED3562264.1"/>
    </source>
</evidence>
<evidence type="ECO:0000256" key="1">
    <source>
        <dbReference type="ARBA" id="ARBA00007039"/>
    </source>
</evidence>